<feature type="region of interest" description="Disordered" evidence="1">
    <location>
        <begin position="38"/>
        <end position="64"/>
    </location>
</feature>
<feature type="compositionally biased region" description="Pro residues" evidence="1">
    <location>
        <begin position="119"/>
        <end position="133"/>
    </location>
</feature>
<dbReference type="EMBL" id="JAUIQD010000009">
    <property type="protein sequence ID" value="KAK3339694.1"/>
    <property type="molecule type" value="Genomic_DNA"/>
</dbReference>
<feature type="compositionally biased region" description="Low complexity" evidence="1">
    <location>
        <begin position="134"/>
        <end position="154"/>
    </location>
</feature>
<reference evidence="2" key="1">
    <citation type="journal article" date="2023" name="Mol. Phylogenet. Evol.">
        <title>Genome-scale phylogeny and comparative genomics of the fungal order Sordariales.</title>
        <authorList>
            <person name="Hensen N."/>
            <person name="Bonometti L."/>
            <person name="Westerberg I."/>
            <person name="Brannstrom I.O."/>
            <person name="Guillou S."/>
            <person name="Cros-Aarteil S."/>
            <person name="Calhoun S."/>
            <person name="Haridas S."/>
            <person name="Kuo A."/>
            <person name="Mondo S."/>
            <person name="Pangilinan J."/>
            <person name="Riley R."/>
            <person name="LaButti K."/>
            <person name="Andreopoulos B."/>
            <person name="Lipzen A."/>
            <person name="Chen C."/>
            <person name="Yan M."/>
            <person name="Daum C."/>
            <person name="Ng V."/>
            <person name="Clum A."/>
            <person name="Steindorff A."/>
            <person name="Ohm R.A."/>
            <person name="Martin F."/>
            <person name="Silar P."/>
            <person name="Natvig D.O."/>
            <person name="Lalanne C."/>
            <person name="Gautier V."/>
            <person name="Ament-Velasquez S.L."/>
            <person name="Kruys A."/>
            <person name="Hutchinson M.I."/>
            <person name="Powell A.J."/>
            <person name="Barry K."/>
            <person name="Miller A.N."/>
            <person name="Grigoriev I.V."/>
            <person name="Debuchy R."/>
            <person name="Gladieux P."/>
            <person name="Hiltunen Thoren M."/>
            <person name="Johannesson H."/>
        </authorList>
    </citation>
    <scope>NUCLEOTIDE SEQUENCE</scope>
    <source>
        <strain evidence="2">CBS 955.72</strain>
    </source>
</reference>
<feature type="compositionally biased region" description="Low complexity" evidence="1">
    <location>
        <begin position="38"/>
        <end position="47"/>
    </location>
</feature>
<reference evidence="2" key="2">
    <citation type="submission" date="2023-06" db="EMBL/GenBank/DDBJ databases">
        <authorList>
            <consortium name="Lawrence Berkeley National Laboratory"/>
            <person name="Haridas S."/>
            <person name="Hensen N."/>
            <person name="Bonometti L."/>
            <person name="Westerberg I."/>
            <person name="Brannstrom I.O."/>
            <person name="Guillou S."/>
            <person name="Cros-Aarteil S."/>
            <person name="Calhoun S."/>
            <person name="Kuo A."/>
            <person name="Mondo S."/>
            <person name="Pangilinan J."/>
            <person name="Riley R."/>
            <person name="Labutti K."/>
            <person name="Andreopoulos B."/>
            <person name="Lipzen A."/>
            <person name="Chen C."/>
            <person name="Yanf M."/>
            <person name="Daum C."/>
            <person name="Ng V."/>
            <person name="Clum A."/>
            <person name="Steindorff A."/>
            <person name="Ohm R."/>
            <person name="Martin F."/>
            <person name="Silar P."/>
            <person name="Natvig D."/>
            <person name="Lalanne C."/>
            <person name="Gautier V."/>
            <person name="Ament-Velasquez S.L."/>
            <person name="Kruys A."/>
            <person name="Hutchinson M.I."/>
            <person name="Powell A.J."/>
            <person name="Barry K."/>
            <person name="Miller A.N."/>
            <person name="Grigoriev I.V."/>
            <person name="Debuchy R."/>
            <person name="Gladieux P."/>
            <person name="Thoren M.H."/>
            <person name="Johannesson H."/>
        </authorList>
    </citation>
    <scope>NUCLEOTIDE SEQUENCE</scope>
    <source>
        <strain evidence="2">CBS 955.72</strain>
    </source>
</reference>
<dbReference type="Proteomes" id="UP001275084">
    <property type="component" value="Unassembled WGS sequence"/>
</dbReference>
<feature type="region of interest" description="Disordered" evidence="1">
    <location>
        <begin position="104"/>
        <end position="205"/>
    </location>
</feature>
<evidence type="ECO:0000313" key="3">
    <source>
        <dbReference type="Proteomes" id="UP001275084"/>
    </source>
</evidence>
<accession>A0AAJ0H527</accession>
<feature type="compositionally biased region" description="Low complexity" evidence="1">
    <location>
        <begin position="162"/>
        <end position="175"/>
    </location>
</feature>
<comment type="caution">
    <text evidence="2">The sequence shown here is derived from an EMBL/GenBank/DDBJ whole genome shotgun (WGS) entry which is preliminary data.</text>
</comment>
<gene>
    <name evidence="2" type="ORF">B0T25DRAFT_361627</name>
</gene>
<organism evidence="2 3">
    <name type="scientific">Lasiosphaeria hispida</name>
    <dbReference type="NCBI Taxonomy" id="260671"/>
    <lineage>
        <taxon>Eukaryota</taxon>
        <taxon>Fungi</taxon>
        <taxon>Dikarya</taxon>
        <taxon>Ascomycota</taxon>
        <taxon>Pezizomycotina</taxon>
        <taxon>Sordariomycetes</taxon>
        <taxon>Sordariomycetidae</taxon>
        <taxon>Sordariales</taxon>
        <taxon>Lasiosphaeriaceae</taxon>
        <taxon>Lasiosphaeria</taxon>
    </lineage>
</organism>
<evidence type="ECO:0000256" key="1">
    <source>
        <dbReference type="SAM" id="MobiDB-lite"/>
    </source>
</evidence>
<sequence length="205" mass="22275">MSTHLSAGLPPSFRLQREEGSHIDSFLNPLPLLQLPGPRSPSISPRPNCQPQNPPICHGRAKKKKSRWAIRSRTFIGVLDCSLGPLVLLPVNSQLRDRVGLTVTTGGQRAPLPSHHRSPSPPPWPPPHPPSTPPSQQHQTPQTTTLRPTTTPSPSSKPSPTRPRQSRPLRLAAPETTPPCPRPPSVSHTASPSTQWCRIPPAASR</sequence>
<evidence type="ECO:0000313" key="2">
    <source>
        <dbReference type="EMBL" id="KAK3339694.1"/>
    </source>
</evidence>
<keyword evidence="3" id="KW-1185">Reference proteome</keyword>
<proteinExistence type="predicted"/>
<feature type="compositionally biased region" description="Polar residues" evidence="1">
    <location>
        <begin position="186"/>
        <end position="196"/>
    </location>
</feature>
<dbReference type="AlphaFoldDB" id="A0AAJ0H527"/>
<name>A0AAJ0H527_9PEZI</name>
<protein>
    <submittedName>
        <fullName evidence="2">Uncharacterized protein</fullName>
    </submittedName>
</protein>